<sequence>MSKQKRTFKAVSIDSEILERIEKFRRQRAEKDYLINEAPMTQLIRGLLNEALRREGV</sequence>
<organism evidence="1 2">
    <name type="scientific">Providencia alcalifaciens</name>
    <dbReference type="NCBI Taxonomy" id="126385"/>
    <lineage>
        <taxon>Bacteria</taxon>
        <taxon>Pseudomonadati</taxon>
        <taxon>Pseudomonadota</taxon>
        <taxon>Gammaproteobacteria</taxon>
        <taxon>Enterobacterales</taxon>
        <taxon>Morganellaceae</taxon>
        <taxon>Providencia</taxon>
    </lineage>
</organism>
<dbReference type="AlphaFoldDB" id="A0A4R3NQM2"/>
<proteinExistence type="predicted"/>
<evidence type="ECO:0000313" key="2">
    <source>
        <dbReference type="Proteomes" id="UP000295055"/>
    </source>
</evidence>
<dbReference type="RefSeq" id="WP_132494568.1">
    <property type="nucleotide sequence ID" value="NZ_CAWPNQ010000011.1"/>
</dbReference>
<protein>
    <submittedName>
        <fullName evidence="1">Uncharacterized protein</fullName>
    </submittedName>
</protein>
<dbReference type="EMBL" id="SMAS01000001">
    <property type="protein sequence ID" value="TCT38322.1"/>
    <property type="molecule type" value="Genomic_DNA"/>
</dbReference>
<comment type="caution">
    <text evidence="1">The sequence shown here is derived from an EMBL/GenBank/DDBJ whole genome shotgun (WGS) entry which is preliminary data.</text>
</comment>
<evidence type="ECO:0000313" key="1">
    <source>
        <dbReference type="EMBL" id="TCT38322.1"/>
    </source>
</evidence>
<dbReference type="Proteomes" id="UP000295055">
    <property type="component" value="Unassembled WGS sequence"/>
</dbReference>
<accession>A0A4R3NQM2</accession>
<reference evidence="1 2" key="1">
    <citation type="submission" date="2019-03" db="EMBL/GenBank/DDBJ databases">
        <title>Genomic analyses of the natural microbiome of Caenorhabditis elegans.</title>
        <authorList>
            <person name="Samuel B."/>
        </authorList>
    </citation>
    <scope>NUCLEOTIDE SEQUENCE [LARGE SCALE GENOMIC DNA]</scope>
    <source>
        <strain evidence="1 2">JUb102</strain>
    </source>
</reference>
<dbReference type="OrthoDB" id="6459770at2"/>
<gene>
    <name evidence="1" type="ORF">EC835_101321</name>
</gene>
<name>A0A4R3NQM2_9GAMM</name>